<keyword evidence="3 4" id="KW-0539">Nucleus</keyword>
<feature type="compositionally biased region" description="Basic residues" evidence="6">
    <location>
        <begin position="106"/>
        <end position="118"/>
    </location>
</feature>
<evidence type="ECO:0000256" key="4">
    <source>
        <dbReference type="PROSITE-ProRule" id="PRU00108"/>
    </source>
</evidence>
<dbReference type="SMART" id="SM00389">
    <property type="entry name" value="HOX"/>
    <property type="match status" value="1"/>
</dbReference>
<dbReference type="GO" id="GO:0000981">
    <property type="term" value="F:DNA-binding transcription factor activity, RNA polymerase II-specific"/>
    <property type="evidence" value="ECO:0007669"/>
    <property type="project" value="TreeGrafter"/>
</dbReference>
<evidence type="ECO:0000256" key="1">
    <source>
        <dbReference type="ARBA" id="ARBA00023125"/>
    </source>
</evidence>
<comment type="subcellular location">
    <subcellularLocation>
        <location evidence="4 5">Nucleus</location>
    </subcellularLocation>
</comment>
<dbReference type="InterPro" id="IPR050460">
    <property type="entry name" value="Distal-less_Homeobox_TF"/>
</dbReference>
<dbReference type="InterPro" id="IPR001356">
    <property type="entry name" value="HD"/>
</dbReference>
<evidence type="ECO:0000259" key="7">
    <source>
        <dbReference type="PROSITE" id="PS50071"/>
    </source>
</evidence>
<dbReference type="EMBL" id="KV722341">
    <property type="protein sequence ID" value="OCH94692.1"/>
    <property type="molecule type" value="Genomic_DNA"/>
</dbReference>
<feature type="region of interest" description="Disordered" evidence="6">
    <location>
        <begin position="78"/>
        <end position="176"/>
    </location>
</feature>
<proteinExistence type="predicted"/>
<name>A0A8E2DS74_9APHY</name>
<sequence>MDVEDNSLAYISGTCKVDATAKVDHIPFIRKRLDKQQLHVLVTFFNQKSHPSKEERADLAIQLGLDLKTIGAWFQNRRRHDNRRTRTWNRDADAENRHPDPLLPRHPAKGSRGLHSRKPISLDGVMSGRERPSSKRPPLACKSRVRNRLTTEEGNLWDHIPSSPPAPPSSPSFELETLSAGPRAAMSLEWACAKARAGRRGTSASTLNEDLDVPEFKLNGIKPEAEDVVMEDGDFEGATGGNALGLQWNQIPEAPQKESQQALPEEDLEAAITLLGFTTRRKLTLQEMHAEGTYE</sequence>
<organism evidence="8 9">
    <name type="scientific">Obba rivulosa</name>
    <dbReference type="NCBI Taxonomy" id="1052685"/>
    <lineage>
        <taxon>Eukaryota</taxon>
        <taxon>Fungi</taxon>
        <taxon>Dikarya</taxon>
        <taxon>Basidiomycota</taxon>
        <taxon>Agaricomycotina</taxon>
        <taxon>Agaricomycetes</taxon>
        <taxon>Polyporales</taxon>
        <taxon>Gelatoporiaceae</taxon>
        <taxon>Obba</taxon>
    </lineage>
</organism>
<dbReference type="Proteomes" id="UP000250043">
    <property type="component" value="Unassembled WGS sequence"/>
</dbReference>
<dbReference type="PROSITE" id="PS50071">
    <property type="entry name" value="HOMEOBOX_2"/>
    <property type="match status" value="1"/>
</dbReference>
<evidence type="ECO:0000256" key="3">
    <source>
        <dbReference type="ARBA" id="ARBA00023242"/>
    </source>
</evidence>
<feature type="compositionally biased region" description="Basic residues" evidence="6">
    <location>
        <begin position="78"/>
        <end position="87"/>
    </location>
</feature>
<evidence type="ECO:0000256" key="2">
    <source>
        <dbReference type="ARBA" id="ARBA00023155"/>
    </source>
</evidence>
<dbReference type="CDD" id="cd00086">
    <property type="entry name" value="homeodomain"/>
    <property type="match status" value="1"/>
</dbReference>
<evidence type="ECO:0000256" key="5">
    <source>
        <dbReference type="RuleBase" id="RU000682"/>
    </source>
</evidence>
<dbReference type="Pfam" id="PF00046">
    <property type="entry name" value="Homeodomain"/>
    <property type="match status" value="1"/>
</dbReference>
<dbReference type="PANTHER" id="PTHR24327:SF41">
    <property type="entry name" value="BRAIN-SPECIFIC HOMEOBOX PROTEIN"/>
    <property type="match status" value="1"/>
</dbReference>
<feature type="compositionally biased region" description="Basic and acidic residues" evidence="6">
    <location>
        <begin position="88"/>
        <end position="100"/>
    </location>
</feature>
<dbReference type="InterPro" id="IPR009057">
    <property type="entry name" value="Homeodomain-like_sf"/>
</dbReference>
<protein>
    <recommendedName>
        <fullName evidence="7">Homeobox domain-containing protein</fullName>
    </recommendedName>
</protein>
<dbReference type="SUPFAM" id="SSF46689">
    <property type="entry name" value="Homeodomain-like"/>
    <property type="match status" value="1"/>
</dbReference>
<dbReference type="GO" id="GO:0000978">
    <property type="term" value="F:RNA polymerase II cis-regulatory region sequence-specific DNA binding"/>
    <property type="evidence" value="ECO:0007669"/>
    <property type="project" value="TreeGrafter"/>
</dbReference>
<dbReference type="Gene3D" id="1.10.10.60">
    <property type="entry name" value="Homeodomain-like"/>
    <property type="match status" value="1"/>
</dbReference>
<accession>A0A8E2DS74</accession>
<evidence type="ECO:0000256" key="6">
    <source>
        <dbReference type="SAM" id="MobiDB-lite"/>
    </source>
</evidence>
<feature type="domain" description="Homeobox" evidence="7">
    <location>
        <begin position="30"/>
        <end position="84"/>
    </location>
</feature>
<dbReference type="AlphaFoldDB" id="A0A8E2DS74"/>
<feature type="DNA-binding region" description="Homeobox" evidence="4">
    <location>
        <begin position="32"/>
        <end position="85"/>
    </location>
</feature>
<keyword evidence="9" id="KW-1185">Reference proteome</keyword>
<keyword evidence="1 4" id="KW-0238">DNA-binding</keyword>
<dbReference type="OrthoDB" id="6159439at2759"/>
<reference evidence="8 9" key="1">
    <citation type="submission" date="2016-07" db="EMBL/GenBank/DDBJ databases">
        <title>Draft genome of the white-rot fungus Obba rivulosa 3A-2.</title>
        <authorList>
            <consortium name="DOE Joint Genome Institute"/>
            <person name="Miettinen O."/>
            <person name="Riley R."/>
            <person name="Acob R."/>
            <person name="Barry K."/>
            <person name="Cullen D."/>
            <person name="De Vries R."/>
            <person name="Hainaut M."/>
            <person name="Hatakka A."/>
            <person name="Henrissat B."/>
            <person name="Hilden K."/>
            <person name="Kuo R."/>
            <person name="Labutti K."/>
            <person name="Lipzen A."/>
            <person name="Makela M.R."/>
            <person name="Sandor L."/>
            <person name="Spatafora J.W."/>
            <person name="Grigoriev I.V."/>
            <person name="Hibbett D.S."/>
        </authorList>
    </citation>
    <scope>NUCLEOTIDE SEQUENCE [LARGE SCALE GENOMIC DNA]</scope>
    <source>
        <strain evidence="8 9">3A-2</strain>
    </source>
</reference>
<keyword evidence="2 4" id="KW-0371">Homeobox</keyword>
<evidence type="ECO:0000313" key="8">
    <source>
        <dbReference type="EMBL" id="OCH94692.1"/>
    </source>
</evidence>
<evidence type="ECO:0000313" key="9">
    <source>
        <dbReference type="Proteomes" id="UP000250043"/>
    </source>
</evidence>
<dbReference type="GO" id="GO:0005634">
    <property type="term" value="C:nucleus"/>
    <property type="evidence" value="ECO:0007669"/>
    <property type="project" value="UniProtKB-SubCell"/>
</dbReference>
<dbReference type="PANTHER" id="PTHR24327">
    <property type="entry name" value="HOMEOBOX PROTEIN"/>
    <property type="match status" value="1"/>
</dbReference>
<gene>
    <name evidence="8" type="ORF">OBBRIDRAFT_788947</name>
</gene>